<dbReference type="AlphaFoldDB" id="A0AAN9VA75"/>
<evidence type="ECO:0000256" key="1">
    <source>
        <dbReference type="SAM" id="MobiDB-lite"/>
    </source>
</evidence>
<sequence length="304" mass="34908">MVIAVPDRICVCLDKAFSFNKTKSEMGKRRKLSTPSTSSAPSPRMRIEIKEEKTYSGGGDIVNARDRLKGALQEILDQSDDSSTSSTDELLVNEAIARQQALKKEALLQNNQNIRNLRQQQRRRRRRELLAESAFHHTYVMKLFDRSVDLAQFKEDTPLYPVCRAWMANQPHNTNLVPKLRTPTPEPPPDESNPLLEGTSGSGDDADLVRDTYKMPPPLPLPDGELERKRLRIPSPILRKHEEIELDYEVKPPVPRDTLLRDHIMHWTAVRKKWHETTKTNAARYEPSARILKAIYKKAQKAFE</sequence>
<feature type="region of interest" description="Disordered" evidence="1">
    <location>
        <begin position="174"/>
        <end position="225"/>
    </location>
</feature>
<accession>A0AAN9VA75</accession>
<feature type="region of interest" description="Disordered" evidence="1">
    <location>
        <begin position="24"/>
        <end position="43"/>
    </location>
</feature>
<dbReference type="InterPro" id="IPR028226">
    <property type="entry name" value="LIN37"/>
</dbReference>
<protein>
    <submittedName>
        <fullName evidence="2">Uncharacterized protein</fullName>
    </submittedName>
</protein>
<dbReference type="Pfam" id="PF15306">
    <property type="entry name" value="LIN37"/>
    <property type="match status" value="1"/>
</dbReference>
<dbReference type="EMBL" id="JAZDUA010000333">
    <property type="protein sequence ID" value="KAK7794450.1"/>
    <property type="molecule type" value="Genomic_DNA"/>
</dbReference>
<reference evidence="2 3" key="1">
    <citation type="submission" date="2024-03" db="EMBL/GenBank/DDBJ databases">
        <title>The genome assembly and annotation of the cricket Gryllus longicercus Weissman &amp; Gray.</title>
        <authorList>
            <person name="Szrajer S."/>
            <person name="Gray D."/>
            <person name="Ylla G."/>
        </authorList>
    </citation>
    <scope>NUCLEOTIDE SEQUENCE [LARGE SCALE GENOMIC DNA]</scope>
    <source>
        <strain evidence="2">DAG 2021-001</strain>
        <tissue evidence="2">Whole body minus gut</tissue>
    </source>
</reference>
<feature type="compositionally biased region" description="Low complexity" evidence="1">
    <location>
        <begin position="33"/>
        <end position="43"/>
    </location>
</feature>
<organism evidence="2 3">
    <name type="scientific">Gryllus longicercus</name>
    <dbReference type="NCBI Taxonomy" id="2509291"/>
    <lineage>
        <taxon>Eukaryota</taxon>
        <taxon>Metazoa</taxon>
        <taxon>Ecdysozoa</taxon>
        <taxon>Arthropoda</taxon>
        <taxon>Hexapoda</taxon>
        <taxon>Insecta</taxon>
        <taxon>Pterygota</taxon>
        <taxon>Neoptera</taxon>
        <taxon>Polyneoptera</taxon>
        <taxon>Orthoptera</taxon>
        <taxon>Ensifera</taxon>
        <taxon>Gryllidea</taxon>
        <taxon>Grylloidea</taxon>
        <taxon>Gryllidae</taxon>
        <taxon>Gryllinae</taxon>
        <taxon>Gryllus</taxon>
    </lineage>
</organism>
<dbReference type="Proteomes" id="UP001378592">
    <property type="component" value="Unassembled WGS sequence"/>
</dbReference>
<dbReference type="GO" id="GO:0000122">
    <property type="term" value="P:negative regulation of transcription by RNA polymerase II"/>
    <property type="evidence" value="ECO:0007669"/>
    <property type="project" value="TreeGrafter"/>
</dbReference>
<dbReference type="GO" id="GO:0031523">
    <property type="term" value="C:Myb complex"/>
    <property type="evidence" value="ECO:0007669"/>
    <property type="project" value="TreeGrafter"/>
</dbReference>
<dbReference type="GO" id="GO:0017053">
    <property type="term" value="C:transcription repressor complex"/>
    <property type="evidence" value="ECO:0007669"/>
    <property type="project" value="InterPro"/>
</dbReference>
<comment type="caution">
    <text evidence="2">The sequence shown here is derived from an EMBL/GenBank/DDBJ whole genome shotgun (WGS) entry which is preliminary data.</text>
</comment>
<name>A0AAN9VA75_9ORTH</name>
<evidence type="ECO:0000313" key="2">
    <source>
        <dbReference type="EMBL" id="KAK7794450.1"/>
    </source>
</evidence>
<dbReference type="PANTHER" id="PTHR31336">
    <property type="entry name" value="LIN37 HOMOLOG"/>
    <property type="match status" value="1"/>
</dbReference>
<keyword evidence="3" id="KW-1185">Reference proteome</keyword>
<gene>
    <name evidence="2" type="ORF">R5R35_003817</name>
</gene>
<proteinExistence type="predicted"/>
<evidence type="ECO:0000313" key="3">
    <source>
        <dbReference type="Proteomes" id="UP001378592"/>
    </source>
</evidence>
<dbReference type="PANTHER" id="PTHR31336:SF3">
    <property type="entry name" value="PROTEIN LIN-37 HOMOLOG"/>
    <property type="match status" value="1"/>
</dbReference>